<keyword evidence="3 6" id="KW-0812">Transmembrane</keyword>
<evidence type="ECO:0000259" key="7">
    <source>
        <dbReference type="Pfam" id="PF00892"/>
    </source>
</evidence>
<organism evidence="8 9">
    <name type="scientific">Actinokineospora fastidiosa</name>
    <dbReference type="NCBI Taxonomy" id="1816"/>
    <lineage>
        <taxon>Bacteria</taxon>
        <taxon>Bacillati</taxon>
        <taxon>Actinomycetota</taxon>
        <taxon>Actinomycetes</taxon>
        <taxon>Pseudonocardiales</taxon>
        <taxon>Pseudonocardiaceae</taxon>
        <taxon>Actinokineospora</taxon>
    </lineage>
</organism>
<evidence type="ECO:0000256" key="6">
    <source>
        <dbReference type="SAM" id="Phobius"/>
    </source>
</evidence>
<proteinExistence type="inferred from homology"/>
<feature type="transmembrane region" description="Helical" evidence="6">
    <location>
        <begin position="136"/>
        <end position="157"/>
    </location>
</feature>
<dbReference type="InterPro" id="IPR050638">
    <property type="entry name" value="AA-Vitamin_Transporters"/>
</dbReference>
<dbReference type="InterPro" id="IPR000620">
    <property type="entry name" value="EamA_dom"/>
</dbReference>
<feature type="transmembrane region" description="Helical" evidence="6">
    <location>
        <begin position="60"/>
        <end position="78"/>
    </location>
</feature>
<sequence length="295" mass="29002">MLAGLLWGTGGLAGALLQSRTGLHPVAVAAYRLLIGGGLATLALAAAVRGVPRTAAVGRRLLAVGGLVAFFQAGYFGAVELISVSTATLLTIGSVPVFVAVACRDRRGRTLVAVGLAVVGLALLAGGPITGDLRRTAVGVALSLAAGAGFAAVTVVTRRPIPGLGGGVTTALGLLLGGLLLLPLALPLGMAVPLRADVLVTAAFLGVVPTAVAYGAYFAGLRGAPAVTAAVASMLEPLTATVLAVILLDDRLTAAGVVGACLLAVALVLTAVPARYRPTGRPGVPGPARSGPSRR</sequence>
<keyword evidence="5 6" id="KW-0472">Membrane</keyword>
<gene>
    <name evidence="8" type="ORF">GCM10010171_50440</name>
</gene>
<evidence type="ECO:0000313" key="9">
    <source>
        <dbReference type="Proteomes" id="UP000660680"/>
    </source>
</evidence>
<dbReference type="PANTHER" id="PTHR32322">
    <property type="entry name" value="INNER MEMBRANE TRANSPORTER"/>
    <property type="match status" value="1"/>
</dbReference>
<reference evidence="8" key="1">
    <citation type="journal article" date="2014" name="Int. J. Syst. Evol. Microbiol.">
        <title>Complete genome sequence of Corynebacterium casei LMG S-19264T (=DSM 44701T), isolated from a smear-ripened cheese.</title>
        <authorList>
            <consortium name="US DOE Joint Genome Institute (JGI-PGF)"/>
            <person name="Walter F."/>
            <person name="Albersmeier A."/>
            <person name="Kalinowski J."/>
            <person name="Ruckert C."/>
        </authorList>
    </citation>
    <scope>NUCLEOTIDE SEQUENCE</scope>
    <source>
        <strain evidence="8">JCM 3276</strain>
    </source>
</reference>
<dbReference type="AlphaFoldDB" id="A0A918GNG2"/>
<dbReference type="SUPFAM" id="SSF103481">
    <property type="entry name" value="Multidrug resistance efflux transporter EmrE"/>
    <property type="match status" value="1"/>
</dbReference>
<name>A0A918GNG2_9PSEU</name>
<reference evidence="8" key="2">
    <citation type="submission" date="2020-09" db="EMBL/GenBank/DDBJ databases">
        <authorList>
            <person name="Sun Q."/>
            <person name="Ohkuma M."/>
        </authorList>
    </citation>
    <scope>NUCLEOTIDE SEQUENCE</scope>
    <source>
        <strain evidence="8">JCM 3276</strain>
    </source>
</reference>
<protein>
    <submittedName>
        <fullName evidence="8">Membrane protein</fullName>
    </submittedName>
</protein>
<dbReference type="Pfam" id="PF00892">
    <property type="entry name" value="EamA"/>
    <property type="match status" value="1"/>
</dbReference>
<evidence type="ECO:0000256" key="1">
    <source>
        <dbReference type="ARBA" id="ARBA00004141"/>
    </source>
</evidence>
<feature type="transmembrane region" description="Helical" evidence="6">
    <location>
        <begin position="84"/>
        <end position="103"/>
    </location>
</feature>
<keyword evidence="4 6" id="KW-1133">Transmembrane helix</keyword>
<feature type="transmembrane region" description="Helical" evidence="6">
    <location>
        <begin position="226"/>
        <end position="248"/>
    </location>
</feature>
<feature type="transmembrane region" description="Helical" evidence="6">
    <location>
        <begin position="254"/>
        <end position="272"/>
    </location>
</feature>
<feature type="transmembrane region" description="Helical" evidence="6">
    <location>
        <begin position="198"/>
        <end position="219"/>
    </location>
</feature>
<feature type="transmembrane region" description="Helical" evidence="6">
    <location>
        <begin position="110"/>
        <end position="130"/>
    </location>
</feature>
<comment type="similarity">
    <text evidence="2">Belongs to the EamA transporter family.</text>
</comment>
<feature type="domain" description="EamA" evidence="7">
    <location>
        <begin position="139"/>
        <end position="270"/>
    </location>
</feature>
<evidence type="ECO:0000256" key="2">
    <source>
        <dbReference type="ARBA" id="ARBA00007362"/>
    </source>
</evidence>
<comment type="caution">
    <text evidence="8">The sequence shown here is derived from an EMBL/GenBank/DDBJ whole genome shotgun (WGS) entry which is preliminary data.</text>
</comment>
<evidence type="ECO:0000313" key="8">
    <source>
        <dbReference type="EMBL" id="GGS49252.1"/>
    </source>
</evidence>
<feature type="transmembrane region" description="Helical" evidence="6">
    <location>
        <begin position="164"/>
        <end position="186"/>
    </location>
</feature>
<accession>A0A918GNG2</accession>
<dbReference type="EMBL" id="BMRB01000005">
    <property type="protein sequence ID" value="GGS49252.1"/>
    <property type="molecule type" value="Genomic_DNA"/>
</dbReference>
<keyword evidence="9" id="KW-1185">Reference proteome</keyword>
<dbReference type="PANTHER" id="PTHR32322:SF2">
    <property type="entry name" value="EAMA DOMAIN-CONTAINING PROTEIN"/>
    <property type="match status" value="1"/>
</dbReference>
<evidence type="ECO:0000256" key="5">
    <source>
        <dbReference type="ARBA" id="ARBA00023136"/>
    </source>
</evidence>
<dbReference type="Proteomes" id="UP000660680">
    <property type="component" value="Unassembled WGS sequence"/>
</dbReference>
<dbReference type="GO" id="GO:0016020">
    <property type="term" value="C:membrane"/>
    <property type="evidence" value="ECO:0007669"/>
    <property type="project" value="UniProtKB-SubCell"/>
</dbReference>
<dbReference type="InterPro" id="IPR037185">
    <property type="entry name" value="EmrE-like"/>
</dbReference>
<feature type="transmembrane region" description="Helical" evidence="6">
    <location>
        <begin position="29"/>
        <end position="48"/>
    </location>
</feature>
<evidence type="ECO:0000256" key="3">
    <source>
        <dbReference type="ARBA" id="ARBA00022692"/>
    </source>
</evidence>
<evidence type="ECO:0000256" key="4">
    <source>
        <dbReference type="ARBA" id="ARBA00022989"/>
    </source>
</evidence>
<comment type="subcellular location">
    <subcellularLocation>
        <location evidence="1">Membrane</location>
        <topology evidence="1">Multi-pass membrane protein</topology>
    </subcellularLocation>
</comment>